<name>M6JCQ4_9LEPT</name>
<feature type="transmembrane region" description="Helical" evidence="1">
    <location>
        <begin position="12"/>
        <end position="32"/>
    </location>
</feature>
<keyword evidence="1" id="KW-1133">Transmembrane helix</keyword>
<reference evidence="2 3" key="1">
    <citation type="submission" date="2013-01" db="EMBL/GenBank/DDBJ databases">
        <authorList>
            <person name="Harkins D.M."/>
            <person name="Durkin A.S."/>
            <person name="Brinkac L.M."/>
            <person name="Haft D.H."/>
            <person name="Selengut J.D."/>
            <person name="Sanka R."/>
            <person name="DePew J."/>
            <person name="Purushe J."/>
            <person name="Hartskeerl R.A."/>
            <person name="Ahmed A."/>
            <person name="van der Linden H."/>
            <person name="Goris M.G.A."/>
            <person name="Vinetz J.M."/>
            <person name="Sutton G.G."/>
            <person name="Nierman W.C."/>
            <person name="Fouts D.E."/>
        </authorList>
    </citation>
    <scope>NUCLEOTIDE SEQUENCE [LARGE SCALE GENOMIC DNA]</scope>
    <source>
        <strain evidence="2 3">MAVJ 401</strain>
    </source>
</reference>
<keyword evidence="1" id="KW-0812">Transmembrane</keyword>
<dbReference type="EMBL" id="AHMU02000081">
    <property type="protein sequence ID" value="EMN19649.1"/>
    <property type="molecule type" value="Genomic_DNA"/>
</dbReference>
<dbReference type="Proteomes" id="UP000012106">
    <property type="component" value="Unassembled WGS sequence"/>
</dbReference>
<evidence type="ECO:0000256" key="1">
    <source>
        <dbReference type="SAM" id="Phobius"/>
    </source>
</evidence>
<dbReference type="AlphaFoldDB" id="M6JCQ4"/>
<organism evidence="2 3">
    <name type="scientific">Leptospira santarosai serovar Arenal str. MAVJ 401</name>
    <dbReference type="NCBI Taxonomy" id="1049976"/>
    <lineage>
        <taxon>Bacteria</taxon>
        <taxon>Pseudomonadati</taxon>
        <taxon>Spirochaetota</taxon>
        <taxon>Spirochaetia</taxon>
        <taxon>Leptospirales</taxon>
        <taxon>Leptospiraceae</taxon>
        <taxon>Leptospira</taxon>
    </lineage>
</organism>
<accession>M6JCQ4</accession>
<protein>
    <submittedName>
        <fullName evidence="2">Uncharacterized protein</fullName>
    </submittedName>
</protein>
<proteinExistence type="predicted"/>
<comment type="caution">
    <text evidence="2">The sequence shown here is derived from an EMBL/GenBank/DDBJ whole genome shotgun (WGS) entry which is preliminary data.</text>
</comment>
<sequence>MFHKNQDYKLRINFSYFPIFHFCSFKFLFANISEFFRLEYQTGLFQENRQEFTDLNGISQRNWGLKWKVLIGLRNSRNSSK</sequence>
<evidence type="ECO:0000313" key="3">
    <source>
        <dbReference type="Proteomes" id="UP000012106"/>
    </source>
</evidence>
<gene>
    <name evidence="2" type="ORF">LEP1GSC063_0017</name>
</gene>
<keyword evidence="1" id="KW-0472">Membrane</keyword>
<evidence type="ECO:0000313" key="2">
    <source>
        <dbReference type="EMBL" id="EMN19649.1"/>
    </source>
</evidence>